<accession>A0A843UQM8</accession>
<proteinExistence type="predicted"/>
<organism evidence="2 3">
    <name type="scientific">Colocasia esculenta</name>
    <name type="common">Wild taro</name>
    <name type="synonym">Arum esculentum</name>
    <dbReference type="NCBI Taxonomy" id="4460"/>
    <lineage>
        <taxon>Eukaryota</taxon>
        <taxon>Viridiplantae</taxon>
        <taxon>Streptophyta</taxon>
        <taxon>Embryophyta</taxon>
        <taxon>Tracheophyta</taxon>
        <taxon>Spermatophyta</taxon>
        <taxon>Magnoliopsida</taxon>
        <taxon>Liliopsida</taxon>
        <taxon>Araceae</taxon>
        <taxon>Aroideae</taxon>
        <taxon>Colocasieae</taxon>
        <taxon>Colocasia</taxon>
    </lineage>
</organism>
<comment type="caution">
    <text evidence="2">The sequence shown here is derived from an EMBL/GenBank/DDBJ whole genome shotgun (WGS) entry which is preliminary data.</text>
</comment>
<dbReference type="Proteomes" id="UP000652761">
    <property type="component" value="Unassembled WGS sequence"/>
</dbReference>
<name>A0A843UQM8_COLES</name>
<evidence type="ECO:0000313" key="3">
    <source>
        <dbReference type="Proteomes" id="UP000652761"/>
    </source>
</evidence>
<evidence type="ECO:0000313" key="2">
    <source>
        <dbReference type="EMBL" id="MQL84060.1"/>
    </source>
</evidence>
<feature type="compositionally biased region" description="Basic and acidic residues" evidence="1">
    <location>
        <begin position="60"/>
        <end position="69"/>
    </location>
</feature>
<dbReference type="EMBL" id="NMUH01000736">
    <property type="protein sequence ID" value="MQL84060.1"/>
    <property type="molecule type" value="Genomic_DNA"/>
</dbReference>
<feature type="non-terminal residue" evidence="2">
    <location>
        <position position="69"/>
    </location>
</feature>
<protein>
    <submittedName>
        <fullName evidence="2">Uncharacterized protein</fullName>
    </submittedName>
</protein>
<reference evidence="2" key="1">
    <citation type="submission" date="2017-07" db="EMBL/GenBank/DDBJ databases">
        <title>Taro Niue Genome Assembly and Annotation.</title>
        <authorList>
            <person name="Atibalentja N."/>
            <person name="Keating K."/>
            <person name="Fields C.J."/>
        </authorList>
    </citation>
    <scope>NUCLEOTIDE SEQUENCE</scope>
    <source>
        <strain evidence="2">Niue_2</strain>
        <tissue evidence="2">Leaf</tissue>
    </source>
</reference>
<evidence type="ECO:0000256" key="1">
    <source>
        <dbReference type="SAM" id="MobiDB-lite"/>
    </source>
</evidence>
<keyword evidence="3" id="KW-1185">Reference proteome</keyword>
<gene>
    <name evidence="2" type="ORF">Taro_016557</name>
</gene>
<sequence length="69" mass="7643">GIIGVRVQLAHRPCGNPWTEETYGGHKQGFTSSAEEVSDGEFVQVKRECGTTSSSTMWESMDRGDLRRP</sequence>
<dbReference type="AlphaFoldDB" id="A0A843UQM8"/>
<feature type="region of interest" description="Disordered" evidence="1">
    <location>
        <begin position="20"/>
        <end position="69"/>
    </location>
</feature>